<keyword evidence="5 14" id="KW-0808">Transferase</keyword>
<evidence type="ECO:0000256" key="3">
    <source>
        <dbReference type="ARBA" id="ARBA00013253"/>
    </source>
</evidence>
<comment type="pathway">
    <text evidence="1">Cofactor biosynthesis; tetrahydrofolate biosynthesis; 2-amino-4-hydroxy-6-hydroxymethyl-7,8-dihydropteridine diphosphate from 7,8-dihydroneopterin triphosphate: step 4/4.</text>
</comment>
<evidence type="ECO:0000313" key="14">
    <source>
        <dbReference type="EMBL" id="MBD8038907.1"/>
    </source>
</evidence>
<keyword evidence="6" id="KW-0547">Nucleotide-binding</keyword>
<evidence type="ECO:0000256" key="4">
    <source>
        <dbReference type="ARBA" id="ARBA00016218"/>
    </source>
</evidence>
<evidence type="ECO:0000313" key="15">
    <source>
        <dbReference type="Proteomes" id="UP000620874"/>
    </source>
</evidence>
<dbReference type="Gene3D" id="3.30.70.560">
    <property type="entry name" value="7,8-Dihydro-6-hydroxymethylpterin-pyrophosphokinase HPPK"/>
    <property type="match status" value="1"/>
</dbReference>
<dbReference type="PANTHER" id="PTHR43071">
    <property type="entry name" value="2-AMINO-4-HYDROXY-6-HYDROXYMETHYLDIHYDROPTERIDINE PYROPHOSPHOKINASE"/>
    <property type="match status" value="1"/>
</dbReference>
<dbReference type="EC" id="2.7.6.3" evidence="3"/>
<dbReference type="GO" id="GO:0003848">
    <property type="term" value="F:2-amino-4-hydroxy-6-hydroxymethyldihydropteridine diphosphokinase activity"/>
    <property type="evidence" value="ECO:0007669"/>
    <property type="project" value="UniProtKB-EC"/>
</dbReference>
<dbReference type="InterPro" id="IPR035907">
    <property type="entry name" value="Hppk_sf"/>
</dbReference>
<accession>A0ABR8Y431</accession>
<name>A0ABR8Y431_9BACT</name>
<evidence type="ECO:0000259" key="13">
    <source>
        <dbReference type="Pfam" id="PF01288"/>
    </source>
</evidence>
<keyword evidence="9" id="KW-0289">Folate biosynthesis</keyword>
<dbReference type="Pfam" id="PF01288">
    <property type="entry name" value="HPPK"/>
    <property type="match status" value="1"/>
</dbReference>
<gene>
    <name evidence="14" type="primary">folK</name>
    <name evidence="14" type="ORF">H9625_00310</name>
</gene>
<evidence type="ECO:0000256" key="12">
    <source>
        <dbReference type="ARBA" id="ARBA00033413"/>
    </source>
</evidence>
<evidence type="ECO:0000256" key="11">
    <source>
        <dbReference type="ARBA" id="ARBA00029766"/>
    </source>
</evidence>
<keyword evidence="7" id="KW-0418">Kinase</keyword>
<evidence type="ECO:0000256" key="8">
    <source>
        <dbReference type="ARBA" id="ARBA00022840"/>
    </source>
</evidence>
<comment type="caution">
    <text evidence="14">The sequence shown here is derived from an EMBL/GenBank/DDBJ whole genome shotgun (WGS) entry which is preliminary data.</text>
</comment>
<evidence type="ECO:0000256" key="9">
    <source>
        <dbReference type="ARBA" id="ARBA00022909"/>
    </source>
</evidence>
<evidence type="ECO:0000256" key="10">
    <source>
        <dbReference type="ARBA" id="ARBA00029409"/>
    </source>
</evidence>
<keyword evidence="8" id="KW-0067">ATP-binding</keyword>
<comment type="similarity">
    <text evidence="2">Belongs to the HPPK family.</text>
</comment>
<dbReference type="EMBL" id="JACSPP010000001">
    <property type="protein sequence ID" value="MBD8038907.1"/>
    <property type="molecule type" value="Genomic_DNA"/>
</dbReference>
<dbReference type="Proteomes" id="UP000620874">
    <property type="component" value="Unassembled WGS sequence"/>
</dbReference>
<organism evidence="14 15">
    <name type="scientific">Phocaeicola intestinalis</name>
    <dbReference type="NCBI Taxonomy" id="2762212"/>
    <lineage>
        <taxon>Bacteria</taxon>
        <taxon>Pseudomonadati</taxon>
        <taxon>Bacteroidota</taxon>
        <taxon>Bacteroidia</taxon>
        <taxon>Bacteroidales</taxon>
        <taxon>Bacteroidaceae</taxon>
        <taxon>Phocaeicola</taxon>
    </lineage>
</organism>
<sequence length="163" mass="18382">MANVYLGLGTNLGDKATNLRTATRLINDEIGKVISLSSFYETAPWGFASEHKFLNAAACVETILPPMEVLYRTQEIERTLGRTQKSVGGVYHDRLIDIDLLLYDDVILYTPELVLPHPLMTEREFVMKPLVEIASETLHPVLRKTLGELFLNVCQQSIHTPEK</sequence>
<keyword evidence="15" id="KW-1185">Reference proteome</keyword>
<proteinExistence type="inferred from homology"/>
<evidence type="ECO:0000256" key="5">
    <source>
        <dbReference type="ARBA" id="ARBA00022679"/>
    </source>
</evidence>
<evidence type="ECO:0000256" key="2">
    <source>
        <dbReference type="ARBA" id="ARBA00005810"/>
    </source>
</evidence>
<protein>
    <recommendedName>
        <fullName evidence="4">2-amino-4-hydroxy-6-hydroxymethyldihydropteridine pyrophosphokinase</fullName>
        <ecNumber evidence="3">2.7.6.3</ecNumber>
    </recommendedName>
    <alternativeName>
        <fullName evidence="11">6-hydroxymethyl-7,8-dihydropterin pyrophosphokinase</fullName>
    </alternativeName>
    <alternativeName>
        <fullName evidence="12">7,8-dihydro-6-hydroxymethylpterin-pyrophosphokinase</fullName>
    </alternativeName>
</protein>
<reference evidence="14 15" key="1">
    <citation type="submission" date="2020-08" db="EMBL/GenBank/DDBJ databases">
        <title>A Genomic Blueprint of the Chicken Gut Microbiome.</title>
        <authorList>
            <person name="Gilroy R."/>
            <person name="Ravi A."/>
            <person name="Getino M."/>
            <person name="Pursley I."/>
            <person name="Horton D.L."/>
            <person name="Alikhan N.-F."/>
            <person name="Baker D."/>
            <person name="Gharbi K."/>
            <person name="Hall N."/>
            <person name="Watson M."/>
            <person name="Adriaenssens E.M."/>
            <person name="Foster-Nyarko E."/>
            <person name="Jarju S."/>
            <person name="Secka A."/>
            <person name="Antonio M."/>
            <person name="Oren A."/>
            <person name="Chaudhuri R."/>
            <person name="La Ragione R.M."/>
            <person name="Hildebrand F."/>
            <person name="Pallen M.J."/>
        </authorList>
    </citation>
    <scope>NUCLEOTIDE SEQUENCE [LARGE SCALE GENOMIC DNA]</scope>
    <source>
        <strain evidence="14 15">Sa1CVN1</strain>
    </source>
</reference>
<comment type="function">
    <text evidence="10">Catalyzes the transfer of pyrophosphate from adenosine triphosphate (ATP) to 6-hydroxymethyl-7,8-dihydropterin, an enzymatic step in folate biosynthesis pathway.</text>
</comment>
<evidence type="ECO:0000256" key="1">
    <source>
        <dbReference type="ARBA" id="ARBA00005051"/>
    </source>
</evidence>
<dbReference type="NCBIfam" id="TIGR01498">
    <property type="entry name" value="folK"/>
    <property type="match status" value="1"/>
</dbReference>
<dbReference type="PANTHER" id="PTHR43071:SF1">
    <property type="entry name" value="2-AMINO-4-HYDROXY-6-HYDROXYMETHYLDIHYDROPTERIDINE PYROPHOSPHOKINASE"/>
    <property type="match status" value="1"/>
</dbReference>
<dbReference type="InterPro" id="IPR000550">
    <property type="entry name" value="Hppk"/>
</dbReference>
<feature type="domain" description="7,8-dihydro-6-hydroxymethylpterin-pyrophosphokinase" evidence="13">
    <location>
        <begin position="5"/>
        <end position="134"/>
    </location>
</feature>
<dbReference type="CDD" id="cd00483">
    <property type="entry name" value="HPPK"/>
    <property type="match status" value="1"/>
</dbReference>
<evidence type="ECO:0000256" key="6">
    <source>
        <dbReference type="ARBA" id="ARBA00022741"/>
    </source>
</evidence>
<dbReference type="SUPFAM" id="SSF55083">
    <property type="entry name" value="6-hydroxymethyl-7,8-dihydropterin pyrophosphokinase, HPPK"/>
    <property type="match status" value="1"/>
</dbReference>
<evidence type="ECO:0000256" key="7">
    <source>
        <dbReference type="ARBA" id="ARBA00022777"/>
    </source>
</evidence>
<dbReference type="RefSeq" id="WP_087248399.1">
    <property type="nucleotide sequence ID" value="NZ_JACSPP010000001.1"/>
</dbReference>